<feature type="compositionally biased region" description="Basic and acidic residues" evidence="1">
    <location>
        <begin position="1"/>
        <end position="13"/>
    </location>
</feature>
<feature type="compositionally biased region" description="Basic and acidic residues" evidence="1">
    <location>
        <begin position="124"/>
        <end position="156"/>
    </location>
</feature>
<feature type="compositionally biased region" description="Low complexity" evidence="1">
    <location>
        <begin position="114"/>
        <end position="123"/>
    </location>
</feature>
<name>A0A6J4M3N4_9BACT</name>
<dbReference type="EMBL" id="CADCTX010000778">
    <property type="protein sequence ID" value="CAA9348980.1"/>
    <property type="molecule type" value="Genomic_DNA"/>
</dbReference>
<feature type="non-terminal residue" evidence="2">
    <location>
        <position position="1"/>
    </location>
</feature>
<protein>
    <submittedName>
        <fullName evidence="2">N-acetylmuramoyl-L-alanine amidase</fullName>
        <ecNumber evidence="2">3.5.1.28</ecNumber>
    </submittedName>
</protein>
<reference evidence="2" key="1">
    <citation type="submission" date="2020-02" db="EMBL/GenBank/DDBJ databases">
        <authorList>
            <person name="Meier V. D."/>
        </authorList>
    </citation>
    <scope>NUCLEOTIDE SEQUENCE</scope>
    <source>
        <strain evidence="2">AVDCRST_MAG40</strain>
    </source>
</reference>
<dbReference type="EC" id="3.5.1.28" evidence="2"/>
<keyword evidence="2" id="KW-0378">Hydrolase</keyword>
<sequence>DRGARARGVDARRRCLRLRARRPAAAAAARRRGRRPRRPRSRDDRTAPRAPPRHREGRHPRGLAQARRRAALAGCRRADDPHHRHARRPRRPRPDRERQARRPLSLRARERGQHALARAGAGARLRDLLPRRGQDRGGEPRGADGERGGALRDGRQRPQGRPAQLHHQRHGAERAPPRVERPRGRDPARDGARAPRAEPRGEAGELRRAPHLVHARRARGDRLRDQRRGGRLPHRPGGAGAARRGDRRGHRRLPRPLRAARRRLRSL</sequence>
<proteinExistence type="predicted"/>
<accession>A0A6J4M3N4</accession>
<organism evidence="2">
    <name type="scientific">uncultured Gemmatimonadaceae bacterium</name>
    <dbReference type="NCBI Taxonomy" id="246130"/>
    <lineage>
        <taxon>Bacteria</taxon>
        <taxon>Pseudomonadati</taxon>
        <taxon>Gemmatimonadota</taxon>
        <taxon>Gemmatimonadia</taxon>
        <taxon>Gemmatimonadales</taxon>
        <taxon>Gemmatimonadaceae</taxon>
        <taxon>environmental samples</taxon>
    </lineage>
</organism>
<feature type="compositionally biased region" description="Basic residues" evidence="1">
    <location>
        <begin position="29"/>
        <end position="40"/>
    </location>
</feature>
<feature type="region of interest" description="Disordered" evidence="1">
    <location>
        <begin position="1"/>
        <end position="267"/>
    </location>
</feature>
<evidence type="ECO:0000313" key="2">
    <source>
        <dbReference type="EMBL" id="CAA9348980.1"/>
    </source>
</evidence>
<feature type="compositionally biased region" description="Basic residues" evidence="1">
    <location>
        <begin position="245"/>
        <end position="267"/>
    </location>
</feature>
<feature type="non-terminal residue" evidence="2">
    <location>
        <position position="267"/>
    </location>
</feature>
<feature type="compositionally biased region" description="Basic residues" evidence="1">
    <location>
        <begin position="51"/>
        <end position="70"/>
    </location>
</feature>
<feature type="compositionally biased region" description="Basic and acidic residues" evidence="1">
    <location>
        <begin position="218"/>
        <end position="228"/>
    </location>
</feature>
<dbReference type="GO" id="GO:0008745">
    <property type="term" value="F:N-acetylmuramoyl-L-alanine amidase activity"/>
    <property type="evidence" value="ECO:0007669"/>
    <property type="project" value="UniProtKB-EC"/>
</dbReference>
<dbReference type="AlphaFoldDB" id="A0A6J4M3N4"/>
<evidence type="ECO:0000256" key="1">
    <source>
        <dbReference type="SAM" id="MobiDB-lite"/>
    </source>
</evidence>
<feature type="compositionally biased region" description="Basic and acidic residues" evidence="1">
    <location>
        <begin position="170"/>
        <end position="208"/>
    </location>
</feature>
<gene>
    <name evidence="2" type="ORF">AVDCRST_MAG40-2794</name>
</gene>